<evidence type="ECO:0000313" key="12">
    <source>
        <dbReference type="EMBL" id="WGH78319.1"/>
    </source>
</evidence>
<evidence type="ECO:0000313" key="13">
    <source>
        <dbReference type="Proteomes" id="UP001243420"/>
    </source>
</evidence>
<evidence type="ECO:0000256" key="3">
    <source>
        <dbReference type="ARBA" id="ARBA00022475"/>
    </source>
</evidence>
<organism evidence="12 13">
    <name type="scientific">Jannaschia ovalis</name>
    <dbReference type="NCBI Taxonomy" id="3038773"/>
    <lineage>
        <taxon>Bacteria</taxon>
        <taxon>Pseudomonadati</taxon>
        <taxon>Pseudomonadota</taxon>
        <taxon>Alphaproteobacteria</taxon>
        <taxon>Rhodobacterales</taxon>
        <taxon>Roseobacteraceae</taxon>
        <taxon>Jannaschia</taxon>
    </lineage>
</organism>
<accession>A0ABY8LAJ5</accession>
<evidence type="ECO:0000256" key="4">
    <source>
        <dbReference type="ARBA" id="ARBA00022692"/>
    </source>
</evidence>
<evidence type="ECO:0000256" key="9">
    <source>
        <dbReference type="HAMAP-Rule" id="MF_00237"/>
    </source>
</evidence>
<protein>
    <recommendedName>
        <fullName evidence="9">Sec-independent protein translocase protein TatB</fullName>
    </recommendedName>
</protein>
<dbReference type="PRINTS" id="PR01506">
    <property type="entry name" value="TATBPROTEIN"/>
</dbReference>
<feature type="transmembrane region" description="Helical" evidence="11">
    <location>
        <begin position="6"/>
        <end position="22"/>
    </location>
</feature>
<keyword evidence="4 9" id="KW-0812">Transmembrane</keyword>
<dbReference type="EMBL" id="CP122537">
    <property type="protein sequence ID" value="WGH78319.1"/>
    <property type="molecule type" value="Genomic_DNA"/>
</dbReference>
<dbReference type="InterPro" id="IPR003369">
    <property type="entry name" value="TatA/B/E"/>
</dbReference>
<keyword evidence="8 9" id="KW-0472">Membrane</keyword>
<evidence type="ECO:0000256" key="1">
    <source>
        <dbReference type="ARBA" id="ARBA00004167"/>
    </source>
</evidence>
<name>A0ABY8LAJ5_9RHOB</name>
<evidence type="ECO:0000256" key="6">
    <source>
        <dbReference type="ARBA" id="ARBA00022989"/>
    </source>
</evidence>
<gene>
    <name evidence="9 12" type="primary">tatB</name>
    <name evidence="12" type="ORF">P8627_15025</name>
</gene>
<evidence type="ECO:0000256" key="2">
    <source>
        <dbReference type="ARBA" id="ARBA00022448"/>
    </source>
</evidence>
<keyword evidence="13" id="KW-1185">Reference proteome</keyword>
<evidence type="ECO:0000256" key="10">
    <source>
        <dbReference type="SAM" id="MobiDB-lite"/>
    </source>
</evidence>
<feature type="compositionally biased region" description="Basic residues" evidence="10">
    <location>
        <begin position="162"/>
        <end position="188"/>
    </location>
</feature>
<dbReference type="Pfam" id="PF02416">
    <property type="entry name" value="TatA_B_E"/>
    <property type="match status" value="1"/>
</dbReference>
<keyword evidence="6 9" id="KW-1133">Transmembrane helix</keyword>
<evidence type="ECO:0000256" key="8">
    <source>
        <dbReference type="ARBA" id="ARBA00023136"/>
    </source>
</evidence>
<dbReference type="PANTHER" id="PTHR33162">
    <property type="entry name" value="SEC-INDEPENDENT PROTEIN TRANSLOCASE PROTEIN TATA, CHLOROPLASTIC"/>
    <property type="match status" value="1"/>
</dbReference>
<reference evidence="12 13" key="1">
    <citation type="submission" date="2023-04" db="EMBL/GenBank/DDBJ databases">
        <title>Jannaschia ovalis sp. nov., a marine bacterium isolated from sea tidal flat.</title>
        <authorList>
            <person name="Kwon D.Y."/>
            <person name="Kim J.-J."/>
        </authorList>
    </citation>
    <scope>NUCLEOTIDE SEQUENCE [LARGE SCALE GENOMIC DNA]</scope>
    <source>
        <strain evidence="12 13">GRR-S6-38</strain>
    </source>
</reference>
<dbReference type="RefSeq" id="WP_279965070.1">
    <property type="nucleotide sequence ID" value="NZ_CP122537.1"/>
</dbReference>
<dbReference type="Gene3D" id="1.20.5.3310">
    <property type="match status" value="1"/>
</dbReference>
<comment type="subcellular location">
    <subcellularLocation>
        <location evidence="9">Cell membrane</location>
        <topology evidence="9">Single-pass membrane protein</topology>
    </subcellularLocation>
    <subcellularLocation>
        <location evidence="1">Membrane</location>
        <topology evidence="1">Single-pass membrane protein</topology>
    </subcellularLocation>
</comment>
<sequence>MLDIGWSELLVIGVVALIVVGPKDLPRMFRTLGEFTGKARRMARDFQTAMNDAADESGVGDIAGDLKKIANPKKFGMDKVREATKGLKPWEPDETTGPATRDLAEKRAEAKKKIAENAARMAEERRAREAVEAAELSEEPGLRPDPEAPEPAAAKPAPPRKTAARKPAAKKAAAKPAAKKKAPAKKAAPKKDAEA</sequence>
<evidence type="ECO:0000256" key="11">
    <source>
        <dbReference type="SAM" id="Phobius"/>
    </source>
</evidence>
<dbReference type="NCBIfam" id="TIGR01410">
    <property type="entry name" value="tatB"/>
    <property type="match status" value="1"/>
</dbReference>
<comment type="subunit">
    <text evidence="9">The Tat system comprises two distinct complexes: a TatABC complex, containing multiple copies of TatA, TatB and TatC subunits, and a separate TatA complex, containing only TatA subunits. Substrates initially bind to the TatABC complex, which probably triggers association of the separate TatA complex to form the active translocon.</text>
</comment>
<feature type="region of interest" description="Disordered" evidence="10">
    <location>
        <begin position="83"/>
        <end position="195"/>
    </location>
</feature>
<keyword evidence="5 9" id="KW-0653">Protein transport</keyword>
<dbReference type="PANTHER" id="PTHR33162:SF1">
    <property type="entry name" value="SEC-INDEPENDENT PROTEIN TRANSLOCASE PROTEIN TATA, CHLOROPLASTIC"/>
    <property type="match status" value="1"/>
</dbReference>
<keyword evidence="3 9" id="KW-1003">Cell membrane</keyword>
<keyword evidence="2 9" id="KW-0813">Transport</keyword>
<dbReference type="Proteomes" id="UP001243420">
    <property type="component" value="Chromosome"/>
</dbReference>
<comment type="function">
    <text evidence="9">Part of the twin-arginine translocation (Tat) system that transports large folded proteins containing a characteristic twin-arginine motif in their signal peptide across membranes. Together with TatC, TatB is part of a receptor directly interacting with Tat signal peptides. TatB may form an oligomeric binding site that transiently accommodates folded Tat precursor proteins before their translocation.</text>
</comment>
<keyword evidence="7 9" id="KW-0811">Translocation</keyword>
<proteinExistence type="inferred from homology"/>
<evidence type="ECO:0000256" key="7">
    <source>
        <dbReference type="ARBA" id="ARBA00023010"/>
    </source>
</evidence>
<dbReference type="HAMAP" id="MF_00237">
    <property type="entry name" value="TatB"/>
    <property type="match status" value="1"/>
</dbReference>
<evidence type="ECO:0000256" key="5">
    <source>
        <dbReference type="ARBA" id="ARBA00022927"/>
    </source>
</evidence>
<feature type="compositionally biased region" description="Basic and acidic residues" evidence="10">
    <location>
        <begin position="102"/>
        <end position="131"/>
    </location>
</feature>
<dbReference type="InterPro" id="IPR018448">
    <property type="entry name" value="TatB"/>
</dbReference>
<comment type="similarity">
    <text evidence="9">Belongs to the TatB family.</text>
</comment>